<evidence type="ECO:0000256" key="2">
    <source>
        <dbReference type="SAM" id="MobiDB-lite"/>
    </source>
</evidence>
<reference evidence="3 4" key="1">
    <citation type="journal article" date="2024" name="J. Plant Pathol.">
        <title>Sequence and assembly of the genome of Seiridium unicorne, isolate CBS 538.82, causal agent of cypress canker disease.</title>
        <authorList>
            <person name="Scali E."/>
            <person name="Rocca G.D."/>
            <person name="Danti R."/>
            <person name="Garbelotto M."/>
            <person name="Barberini S."/>
            <person name="Baroncelli R."/>
            <person name="Emiliani G."/>
        </authorList>
    </citation>
    <scope>NUCLEOTIDE SEQUENCE [LARGE SCALE GENOMIC DNA]</scope>
    <source>
        <strain evidence="3 4">BM-138-508</strain>
    </source>
</reference>
<dbReference type="PANTHER" id="PTHR11937">
    <property type="entry name" value="ACTIN"/>
    <property type="match status" value="1"/>
</dbReference>
<evidence type="ECO:0000313" key="4">
    <source>
        <dbReference type="Proteomes" id="UP001408356"/>
    </source>
</evidence>
<dbReference type="Gene3D" id="3.90.640.10">
    <property type="entry name" value="Actin, Chain A, domain 4"/>
    <property type="match status" value="1"/>
</dbReference>
<feature type="region of interest" description="Disordered" evidence="2">
    <location>
        <begin position="471"/>
        <end position="505"/>
    </location>
</feature>
<dbReference type="Proteomes" id="UP001408356">
    <property type="component" value="Unassembled WGS sequence"/>
</dbReference>
<comment type="similarity">
    <text evidence="1">Belongs to the actin family.</text>
</comment>
<dbReference type="Pfam" id="PF00022">
    <property type="entry name" value="Actin"/>
    <property type="match status" value="1"/>
</dbReference>
<keyword evidence="4" id="KW-1185">Reference proteome</keyword>
<gene>
    <name evidence="3" type="ORF">SUNI508_09211</name>
</gene>
<dbReference type="Gene3D" id="3.30.420.40">
    <property type="match status" value="2"/>
</dbReference>
<evidence type="ECO:0000256" key="1">
    <source>
        <dbReference type="RuleBase" id="RU000487"/>
    </source>
</evidence>
<name>A0ABR2UQP4_9PEZI</name>
<sequence>MASGALHHNARDLSESSNSSLPDLLSNNLILHETVPLLPISALLDLAATSKDLRALLYHTPGVFRHVDLASVKTAQFDVPGIDHGGEIWRNVQLDENLTEDEFYSGPLRGIFYNLGRINILQDVQTLVLDGLSVTADLVNDILVDPRFQVRILSIRETKNMNERRLMQSLRFACRPSRPDGTPRLKGLYIFGKKDLPALPAMSSAASSTASTPSVASASISINWNHKSSNALKEAIKAERDEWYYQRGKMINKPIAEGWAETVLDCRGAIQFDAPLCTGPRHQNSPAFGKVPVPSVPGAQHPWSVATFALGGCATCGCAPEGFTTYGESPPEQLPLLTPVPLHSSNVKTASRPQMSTSDGEGKPKFVPRCWDCIRDRFCFSCLEWWCESCYQAPAHPEVHTSQHVHIVQDTSGLADHEMAEMEPPKIKTPKIKRDCWEWRILHRTLRGLDANPVRLLYDLYDSAPVNWPGTSPSVQSTPKSAHHFGQRAVMAPRKSKTSRPPPPSKTLVLDNGAFTIKAGFATEDAIDEPRVIPNCIARDGDRKVYVGSELEKCKDFGEIAFRRPVEKGFVVNWEAQSAIWEHEFMEDNSPQHCDPSETRLILAEPSSSLPVLQTNTDQMVFEEFGFASYYRGNGPSFNAYHDIQAILRTPRVPDTVVQLPVEIMMLIDSGYSHTTVTPLLRGRPIHPAIRRLDVGGKLMTNYLTRLLSLRHYDMRNDTYIVNEMKEQACYVSLDFKGDLEKTWKGTRGERREDFLTGAGVAKDYVLPDYHARSKGVVRDYDPFQVSRAKRLAGRAGEANEDVLTLRNERFTVPELLFHPADIGLRQSGIANLVLESLQVLPVGLWPGLLANVIVVGGNALFDGFIQRLQQEINQLVPDECIVRVARPADPITSTYTGGANLAKHESISSLCVTKQEYEEYGSAWVARKFAMGDE</sequence>
<dbReference type="InterPro" id="IPR043129">
    <property type="entry name" value="ATPase_NBD"/>
</dbReference>
<dbReference type="EMBL" id="JARVKF010000402">
    <property type="protein sequence ID" value="KAK9416972.1"/>
    <property type="molecule type" value="Genomic_DNA"/>
</dbReference>
<feature type="region of interest" description="Disordered" evidence="2">
    <location>
        <begin position="1"/>
        <end position="20"/>
    </location>
</feature>
<evidence type="ECO:0000313" key="3">
    <source>
        <dbReference type="EMBL" id="KAK9416972.1"/>
    </source>
</evidence>
<feature type="compositionally biased region" description="Polar residues" evidence="2">
    <location>
        <begin position="471"/>
        <end position="480"/>
    </location>
</feature>
<protein>
    <submittedName>
        <fullName evidence="3">Actin family</fullName>
    </submittedName>
</protein>
<dbReference type="SUPFAM" id="SSF53067">
    <property type="entry name" value="Actin-like ATPase domain"/>
    <property type="match status" value="2"/>
</dbReference>
<proteinExistence type="inferred from homology"/>
<organism evidence="3 4">
    <name type="scientific">Seiridium unicorne</name>
    <dbReference type="NCBI Taxonomy" id="138068"/>
    <lineage>
        <taxon>Eukaryota</taxon>
        <taxon>Fungi</taxon>
        <taxon>Dikarya</taxon>
        <taxon>Ascomycota</taxon>
        <taxon>Pezizomycotina</taxon>
        <taxon>Sordariomycetes</taxon>
        <taxon>Xylariomycetidae</taxon>
        <taxon>Amphisphaeriales</taxon>
        <taxon>Sporocadaceae</taxon>
        <taxon>Seiridium</taxon>
    </lineage>
</organism>
<dbReference type="InterPro" id="IPR004000">
    <property type="entry name" value="Actin"/>
</dbReference>
<dbReference type="SMART" id="SM00268">
    <property type="entry name" value="ACTIN"/>
    <property type="match status" value="1"/>
</dbReference>
<dbReference type="CDD" id="cd10210">
    <property type="entry name" value="ASKHA_NBD_Arp6"/>
    <property type="match status" value="1"/>
</dbReference>
<accession>A0ABR2UQP4</accession>
<comment type="caution">
    <text evidence="3">The sequence shown here is derived from an EMBL/GenBank/DDBJ whole genome shotgun (WGS) entry which is preliminary data.</text>
</comment>